<name>A0A8I1FZZ4_9PSED</name>
<dbReference type="GO" id="GO:0032259">
    <property type="term" value="P:methylation"/>
    <property type="evidence" value="ECO:0007669"/>
    <property type="project" value="UniProtKB-KW"/>
</dbReference>
<evidence type="ECO:0000256" key="1">
    <source>
        <dbReference type="ARBA" id="ARBA00022603"/>
    </source>
</evidence>
<dbReference type="PANTHER" id="PTHR30481:SF4">
    <property type="entry name" value="SITE-SPECIFIC DNA-METHYLTRANSFERASE (ADENINE-SPECIFIC)"/>
    <property type="match status" value="1"/>
</dbReference>
<dbReference type="GO" id="GO:0009307">
    <property type="term" value="P:DNA restriction-modification system"/>
    <property type="evidence" value="ECO:0007669"/>
    <property type="project" value="InterPro"/>
</dbReference>
<sequence length="226" mass="26364">MRYPGGKGKCYQRLINLMPPHQTYIESHLGGGAVMRHKKAAQRSIGLDLDATVIERWRTEQAGTCELHHVDATAFLKTFAFTGDELVYVDPPYMPETRRRAKVYRCDYTEDDHAHLLNCLVTLPCNVMISGYGSELYNRLLAGWRKVSFPAKTHADVREEVVWMNYEPTSRLHDSRYLGETFRDRQTIQRRQARLRSRIDSMNELERHELLQWMQENYGTAPLCQD</sequence>
<keyword evidence="2" id="KW-0808">Transferase</keyword>
<dbReference type="Proteomes" id="UP000658390">
    <property type="component" value="Unassembled WGS sequence"/>
</dbReference>
<dbReference type="GO" id="GO:0006298">
    <property type="term" value="P:mismatch repair"/>
    <property type="evidence" value="ECO:0007669"/>
    <property type="project" value="TreeGrafter"/>
</dbReference>
<evidence type="ECO:0000313" key="4">
    <source>
        <dbReference type="EMBL" id="MBJ2260006.1"/>
    </source>
</evidence>
<dbReference type="Gene3D" id="3.40.50.150">
    <property type="entry name" value="Vaccinia Virus protein VP39"/>
    <property type="match status" value="1"/>
</dbReference>
<dbReference type="InterPro" id="IPR012327">
    <property type="entry name" value="MeTrfase_D12"/>
</dbReference>
<protein>
    <submittedName>
        <fullName evidence="4">DNA adenine methylase</fullName>
    </submittedName>
</protein>
<proteinExistence type="predicted"/>
<dbReference type="AlphaFoldDB" id="A0A8I1FZZ4"/>
<gene>
    <name evidence="4" type="ORF">JFT45_26285</name>
</gene>
<dbReference type="GO" id="GO:0043565">
    <property type="term" value="F:sequence-specific DNA binding"/>
    <property type="evidence" value="ECO:0007669"/>
    <property type="project" value="TreeGrafter"/>
</dbReference>
<keyword evidence="1 4" id="KW-0489">Methyltransferase</keyword>
<keyword evidence="3" id="KW-0949">S-adenosyl-L-methionine</keyword>
<comment type="caution">
    <text evidence="4">The sequence shown here is derived from an EMBL/GenBank/DDBJ whole genome shotgun (WGS) entry which is preliminary data.</text>
</comment>
<dbReference type="EMBL" id="JAEKCZ010000044">
    <property type="protein sequence ID" value="MBJ2260006.1"/>
    <property type="molecule type" value="Genomic_DNA"/>
</dbReference>
<evidence type="ECO:0000256" key="3">
    <source>
        <dbReference type="ARBA" id="ARBA00022691"/>
    </source>
</evidence>
<dbReference type="PANTHER" id="PTHR30481">
    <property type="entry name" value="DNA ADENINE METHYLASE"/>
    <property type="match status" value="1"/>
</dbReference>
<dbReference type="GO" id="GO:0009007">
    <property type="term" value="F:site-specific DNA-methyltransferase (adenine-specific) activity"/>
    <property type="evidence" value="ECO:0007669"/>
    <property type="project" value="UniProtKB-EC"/>
</dbReference>
<organism evidence="4 5">
    <name type="scientific">Pseudomonas psychrophila</name>
    <dbReference type="NCBI Taxonomy" id="122355"/>
    <lineage>
        <taxon>Bacteria</taxon>
        <taxon>Pseudomonadati</taxon>
        <taxon>Pseudomonadota</taxon>
        <taxon>Gammaproteobacteria</taxon>
        <taxon>Pseudomonadales</taxon>
        <taxon>Pseudomonadaceae</taxon>
        <taxon>Pseudomonas</taxon>
    </lineage>
</organism>
<evidence type="ECO:0000313" key="5">
    <source>
        <dbReference type="Proteomes" id="UP000658390"/>
    </source>
</evidence>
<dbReference type="InterPro" id="IPR029063">
    <property type="entry name" value="SAM-dependent_MTases_sf"/>
</dbReference>
<dbReference type="SUPFAM" id="SSF53335">
    <property type="entry name" value="S-adenosyl-L-methionine-dependent methyltransferases"/>
    <property type="match status" value="1"/>
</dbReference>
<reference evidence="4" key="1">
    <citation type="submission" date="2020-12" db="EMBL/GenBank/DDBJ databases">
        <title>Antibiotic resistance and phylogeny of Pseudomonas spp. isolated over three decades from chicken meat in the Norwegian food chain.</title>
        <authorList>
            <person name="Moen B."/>
        </authorList>
    </citation>
    <scope>NUCLEOTIDE SEQUENCE</scope>
    <source>
        <strain evidence="4">MF6762</strain>
    </source>
</reference>
<dbReference type="GO" id="GO:1904047">
    <property type="term" value="F:S-adenosyl-L-methionine binding"/>
    <property type="evidence" value="ECO:0007669"/>
    <property type="project" value="TreeGrafter"/>
</dbReference>
<accession>A0A8I1FZZ4</accession>
<evidence type="ECO:0000256" key="2">
    <source>
        <dbReference type="ARBA" id="ARBA00022679"/>
    </source>
</evidence>